<dbReference type="InterPro" id="IPR042089">
    <property type="entry name" value="Peptidase_M13_dom_2"/>
</dbReference>
<dbReference type="STRING" id="1423810.FD19_GL000387"/>
<sequence length="633" mass="70831">MAAKSSFKDDLYLAVNGEWEATAVIPDDKPTTGGFSDLADGVEKHLMADFAAFRDGQATPPNELIQRATDLYRIAGDFGRRDQEGMDPLTPRLAKIERLASLTALNQQAADWDRDGLPLPFNIGIEPDMKDTAKNAVYLYALPTILPDTTYYAEDNPAKQPLLAAYRQTAAGLLSHTNLDDDTQSAYIEATLRFDATIAVHVKSNEDKADYPSQYNPQDRATVAQKMAPFAWDEYLQDLLPSEPQQIIVTDPGFLDAFASIYNDDTFTDFRAWAYVNELLSDASYLSEELRQVAGTYRRALTGLSALPNQDKSAYRIANQVFSEPIGIYYGRKYFGEAAKADVTKLVQRMIATYKQRISDNAWMSQPTKDKAIVKLNTMVLKMGYPDKANERYDHFQVDKDASLLTNLLAIHRAGAAYAVAQLDQPVDRGEWGMPGQLVNACYDPSRNDITFPAAILQAPFYSLGQSNSENFGGIGAVIAHEISHGFDNNGAKFDEFGNLKNWWQESDYKEFKRLTQAMIDEFDGRDYAGGKVNGKLIVSENIADLGGMAAALSTAQQDDNVDLKAFFTNWGRIWRQKARPEYAQLLLSSDVHAPNRLRANIQPQNFDEWYTTFDVQPGDGMYLEPERRVAIW</sequence>
<comment type="caution">
    <text evidence="10">The sequence shown here is derived from an EMBL/GenBank/DDBJ whole genome shotgun (WGS) entry which is preliminary data.</text>
</comment>
<keyword evidence="6" id="KW-0862">Zinc</keyword>
<protein>
    <submittedName>
        <fullName evidence="10">Endopeptidase O</fullName>
    </submittedName>
</protein>
<evidence type="ECO:0000313" key="10">
    <source>
        <dbReference type="EMBL" id="KRM88098.1"/>
    </source>
</evidence>
<evidence type="ECO:0000256" key="7">
    <source>
        <dbReference type="ARBA" id="ARBA00023049"/>
    </source>
</evidence>
<dbReference type="Pfam" id="PF01431">
    <property type="entry name" value="Peptidase_M13"/>
    <property type="match status" value="1"/>
</dbReference>
<evidence type="ECO:0000259" key="8">
    <source>
        <dbReference type="Pfam" id="PF01431"/>
    </source>
</evidence>
<dbReference type="EMBL" id="AYZK01000001">
    <property type="protein sequence ID" value="KRM88098.1"/>
    <property type="molecule type" value="Genomic_DNA"/>
</dbReference>
<evidence type="ECO:0000259" key="9">
    <source>
        <dbReference type="Pfam" id="PF05649"/>
    </source>
</evidence>
<comment type="cofactor">
    <cofactor evidence="1">
        <name>Zn(2+)</name>
        <dbReference type="ChEBI" id="CHEBI:29105"/>
    </cofactor>
</comment>
<dbReference type="CDD" id="cd08662">
    <property type="entry name" value="M13"/>
    <property type="match status" value="1"/>
</dbReference>
<evidence type="ECO:0000313" key="11">
    <source>
        <dbReference type="Proteomes" id="UP000051789"/>
    </source>
</evidence>
<gene>
    <name evidence="10" type="ORF">FD19_GL000387</name>
</gene>
<dbReference type="Gene3D" id="3.40.390.10">
    <property type="entry name" value="Collagenase (Catalytic Domain)"/>
    <property type="match status" value="1"/>
</dbReference>
<dbReference type="Proteomes" id="UP000051789">
    <property type="component" value="Unassembled WGS sequence"/>
</dbReference>
<dbReference type="InterPro" id="IPR000718">
    <property type="entry name" value="Peptidase_M13"/>
</dbReference>
<evidence type="ECO:0000256" key="4">
    <source>
        <dbReference type="ARBA" id="ARBA00022723"/>
    </source>
</evidence>
<evidence type="ECO:0000256" key="2">
    <source>
        <dbReference type="ARBA" id="ARBA00007357"/>
    </source>
</evidence>
<keyword evidence="4" id="KW-0479">Metal-binding</keyword>
<dbReference type="RefSeq" id="WP_056968991.1">
    <property type="nucleotide sequence ID" value="NZ_AYZK01000001.1"/>
</dbReference>
<name>A0A0R2CAH6_9LACO</name>
<proteinExistence type="inferred from homology"/>
<keyword evidence="11" id="KW-1185">Reference proteome</keyword>
<dbReference type="PANTHER" id="PTHR11733:SF167">
    <property type="entry name" value="FI17812P1-RELATED"/>
    <property type="match status" value="1"/>
</dbReference>
<dbReference type="InterPro" id="IPR018497">
    <property type="entry name" value="Peptidase_M13_C"/>
</dbReference>
<dbReference type="PANTHER" id="PTHR11733">
    <property type="entry name" value="ZINC METALLOPROTEASE FAMILY M13 NEPRILYSIN-RELATED"/>
    <property type="match status" value="1"/>
</dbReference>
<feature type="domain" description="Peptidase M13 C-terminal" evidence="8">
    <location>
        <begin position="440"/>
        <end position="630"/>
    </location>
</feature>
<evidence type="ECO:0000256" key="5">
    <source>
        <dbReference type="ARBA" id="ARBA00022801"/>
    </source>
</evidence>
<evidence type="ECO:0000256" key="6">
    <source>
        <dbReference type="ARBA" id="ARBA00022833"/>
    </source>
</evidence>
<keyword evidence="3" id="KW-0645">Protease</keyword>
<dbReference type="GO" id="GO:0005886">
    <property type="term" value="C:plasma membrane"/>
    <property type="evidence" value="ECO:0007669"/>
    <property type="project" value="TreeGrafter"/>
</dbReference>
<accession>A0A0R2CAH6</accession>
<dbReference type="PROSITE" id="PS51885">
    <property type="entry name" value="NEPRILYSIN"/>
    <property type="match status" value="1"/>
</dbReference>
<feature type="domain" description="Peptidase M13 N-terminal" evidence="9">
    <location>
        <begin position="8"/>
        <end position="386"/>
    </location>
</feature>
<reference evidence="10 11" key="1">
    <citation type="journal article" date="2015" name="Genome Announc.">
        <title>Expanding the biotechnology potential of lactobacilli through comparative genomics of 213 strains and associated genera.</title>
        <authorList>
            <person name="Sun Z."/>
            <person name="Harris H.M."/>
            <person name="McCann A."/>
            <person name="Guo C."/>
            <person name="Argimon S."/>
            <person name="Zhang W."/>
            <person name="Yang X."/>
            <person name="Jeffery I.B."/>
            <person name="Cooney J.C."/>
            <person name="Kagawa T.F."/>
            <person name="Liu W."/>
            <person name="Song Y."/>
            <person name="Salvetti E."/>
            <person name="Wrobel A."/>
            <person name="Rasinkangas P."/>
            <person name="Parkhill J."/>
            <person name="Rea M.C."/>
            <person name="O'Sullivan O."/>
            <person name="Ritari J."/>
            <person name="Douillard F.P."/>
            <person name="Paul Ross R."/>
            <person name="Yang R."/>
            <person name="Briner A.E."/>
            <person name="Felis G.E."/>
            <person name="de Vos W.M."/>
            <person name="Barrangou R."/>
            <person name="Klaenhammer T.R."/>
            <person name="Caufield P.W."/>
            <person name="Cui Y."/>
            <person name="Zhang H."/>
            <person name="O'Toole P.W."/>
        </authorList>
    </citation>
    <scope>NUCLEOTIDE SEQUENCE [LARGE SCALE GENOMIC DNA]</scope>
    <source>
        <strain evidence="10 11">DSM 22698</strain>
    </source>
</reference>
<dbReference type="GO" id="GO:0046872">
    <property type="term" value="F:metal ion binding"/>
    <property type="evidence" value="ECO:0007669"/>
    <property type="project" value="UniProtKB-KW"/>
</dbReference>
<dbReference type="PATRIC" id="fig|1423810.4.peg.391"/>
<keyword evidence="7" id="KW-0482">Metalloprotease</keyword>
<keyword evidence="5" id="KW-0378">Hydrolase</keyword>
<dbReference type="GO" id="GO:0016485">
    <property type="term" value="P:protein processing"/>
    <property type="evidence" value="ECO:0007669"/>
    <property type="project" value="TreeGrafter"/>
</dbReference>
<comment type="similarity">
    <text evidence="2">Belongs to the peptidase M13 family.</text>
</comment>
<dbReference type="GO" id="GO:0004222">
    <property type="term" value="F:metalloendopeptidase activity"/>
    <property type="evidence" value="ECO:0007669"/>
    <property type="project" value="InterPro"/>
</dbReference>
<dbReference type="AlphaFoldDB" id="A0A0R2CAH6"/>
<dbReference type="Gene3D" id="1.10.1380.10">
    <property type="entry name" value="Neutral endopeptidase , domain2"/>
    <property type="match status" value="1"/>
</dbReference>
<dbReference type="InterPro" id="IPR008753">
    <property type="entry name" value="Peptidase_M13_N"/>
</dbReference>
<dbReference type="PRINTS" id="PR00786">
    <property type="entry name" value="NEPRILYSIN"/>
</dbReference>
<dbReference type="InterPro" id="IPR024079">
    <property type="entry name" value="MetalloPept_cat_dom_sf"/>
</dbReference>
<dbReference type="Pfam" id="PF05649">
    <property type="entry name" value="Peptidase_M13_N"/>
    <property type="match status" value="1"/>
</dbReference>
<organism evidence="10 11">
    <name type="scientific">Lacticaseibacillus thailandensis DSM 22698 = JCM 13996</name>
    <dbReference type="NCBI Taxonomy" id="1423810"/>
    <lineage>
        <taxon>Bacteria</taxon>
        <taxon>Bacillati</taxon>
        <taxon>Bacillota</taxon>
        <taxon>Bacilli</taxon>
        <taxon>Lactobacillales</taxon>
        <taxon>Lactobacillaceae</taxon>
        <taxon>Lacticaseibacillus</taxon>
    </lineage>
</organism>
<dbReference type="SUPFAM" id="SSF55486">
    <property type="entry name" value="Metalloproteases ('zincins'), catalytic domain"/>
    <property type="match status" value="1"/>
</dbReference>
<evidence type="ECO:0000256" key="1">
    <source>
        <dbReference type="ARBA" id="ARBA00001947"/>
    </source>
</evidence>
<evidence type="ECO:0000256" key="3">
    <source>
        <dbReference type="ARBA" id="ARBA00022670"/>
    </source>
</evidence>